<dbReference type="InterPro" id="IPR050678">
    <property type="entry name" value="DNA_Partitioning_ATPase"/>
</dbReference>
<dbReference type="Gene3D" id="3.40.50.300">
    <property type="entry name" value="P-loop containing nucleotide triphosphate hydrolases"/>
    <property type="match status" value="1"/>
</dbReference>
<gene>
    <name evidence="2" type="ORF">GGQ01_003401</name>
</gene>
<evidence type="ECO:0000259" key="1">
    <source>
        <dbReference type="Pfam" id="PF01656"/>
    </source>
</evidence>
<evidence type="ECO:0000313" key="2">
    <source>
        <dbReference type="EMBL" id="MCS4038309.1"/>
    </source>
</evidence>
<protein>
    <submittedName>
        <fullName evidence="2">Chromosome partitioning protein</fullName>
    </submittedName>
</protein>
<dbReference type="AlphaFoldDB" id="A0A9X2UP51"/>
<organism evidence="2 3">
    <name type="scientific">Salinibacter ruber</name>
    <dbReference type="NCBI Taxonomy" id="146919"/>
    <lineage>
        <taxon>Bacteria</taxon>
        <taxon>Pseudomonadati</taxon>
        <taxon>Rhodothermota</taxon>
        <taxon>Rhodothermia</taxon>
        <taxon>Rhodothermales</taxon>
        <taxon>Salinibacteraceae</taxon>
        <taxon>Salinibacter</taxon>
    </lineage>
</organism>
<name>A0A9X2UP51_9BACT</name>
<dbReference type="InterPro" id="IPR002586">
    <property type="entry name" value="CobQ/CobB/MinD/ParA_Nub-bd_dom"/>
</dbReference>
<dbReference type="Pfam" id="PF01656">
    <property type="entry name" value="CbiA"/>
    <property type="match status" value="1"/>
</dbReference>
<dbReference type="Proteomes" id="UP001155040">
    <property type="component" value="Unassembled WGS sequence"/>
</dbReference>
<evidence type="ECO:0000313" key="3">
    <source>
        <dbReference type="Proteomes" id="UP001155040"/>
    </source>
</evidence>
<feature type="domain" description="CobQ/CobB/MinD/ParA nucleotide binding" evidence="1">
    <location>
        <begin position="4"/>
        <end position="179"/>
    </location>
</feature>
<proteinExistence type="predicted"/>
<dbReference type="EMBL" id="JANUBF010000056">
    <property type="protein sequence ID" value="MCS4038309.1"/>
    <property type="molecule type" value="Genomic_DNA"/>
</dbReference>
<dbReference type="NCBIfam" id="NF041546">
    <property type="entry name" value="ParA_partition"/>
    <property type="match status" value="1"/>
</dbReference>
<dbReference type="RefSeq" id="WP_259091470.1">
    <property type="nucleotide sequence ID" value="NZ_JANUBF010000056.1"/>
</dbReference>
<comment type="caution">
    <text evidence="2">The sequence shown here is derived from an EMBL/GenBank/DDBJ whole genome shotgun (WGS) entry which is preliminary data.</text>
</comment>
<dbReference type="PIRSF" id="PIRSF009320">
    <property type="entry name" value="Nuc_binding_HP_1000"/>
    <property type="match status" value="1"/>
</dbReference>
<dbReference type="InterPro" id="IPR048089">
    <property type="entry name" value="McdA"/>
</dbReference>
<accession>A0A9X2UP51</accession>
<dbReference type="PANTHER" id="PTHR13696">
    <property type="entry name" value="P-LOOP CONTAINING NUCLEOSIDE TRIPHOSPHATE HYDROLASE"/>
    <property type="match status" value="1"/>
</dbReference>
<dbReference type="InterPro" id="IPR027417">
    <property type="entry name" value="P-loop_NTPase"/>
</dbReference>
<dbReference type="PANTHER" id="PTHR13696:SF96">
    <property type="entry name" value="COBQ_COBB_MIND_PARA NUCLEOTIDE BINDING DOMAIN-CONTAINING PROTEIN"/>
    <property type="match status" value="1"/>
</dbReference>
<dbReference type="CDD" id="cd02042">
    <property type="entry name" value="ParAB_family"/>
    <property type="match status" value="1"/>
</dbReference>
<dbReference type="SUPFAM" id="SSF52540">
    <property type="entry name" value="P-loop containing nucleoside triphosphate hydrolases"/>
    <property type="match status" value="1"/>
</dbReference>
<sequence length="214" mass="22954">MNTVAVLNRKGGVGKTTIATNLARAYQLKGLETVLIDTDEQGTARDWAHTGEDMPVTLGVDRPNIHEQLPKLHGYSAAVIDGVAKMEEMSVSAVKAADLVLIPIQPSAADFWTAGELIDLIETQQRLTEGLEAAFVISRAITGTNLAGSASEALSRLSFPVLKARTHQRVAYPQALGKGISVIDLDDSSKAAEEIRALAKETLTILESETKTYE</sequence>
<reference evidence="2" key="1">
    <citation type="submission" date="2022-08" db="EMBL/GenBank/DDBJ databases">
        <title>Genomic Encyclopedia of Type Strains, Phase V (KMG-V): Genome sequencing to study the core and pangenomes of soil and plant-associated prokaryotes.</title>
        <authorList>
            <person name="Whitman W."/>
        </authorList>
    </citation>
    <scope>NUCLEOTIDE SEQUENCE</scope>
    <source>
        <strain evidence="2">SP3012</strain>
    </source>
</reference>